<organism evidence="2 3">
    <name type="scientific">Arachis hypogaea</name>
    <name type="common">Peanut</name>
    <dbReference type="NCBI Taxonomy" id="3818"/>
    <lineage>
        <taxon>Eukaryota</taxon>
        <taxon>Viridiplantae</taxon>
        <taxon>Streptophyta</taxon>
        <taxon>Embryophyta</taxon>
        <taxon>Tracheophyta</taxon>
        <taxon>Spermatophyta</taxon>
        <taxon>Magnoliopsida</taxon>
        <taxon>eudicotyledons</taxon>
        <taxon>Gunneridae</taxon>
        <taxon>Pentapetalae</taxon>
        <taxon>rosids</taxon>
        <taxon>fabids</taxon>
        <taxon>Fabales</taxon>
        <taxon>Fabaceae</taxon>
        <taxon>Papilionoideae</taxon>
        <taxon>50 kb inversion clade</taxon>
        <taxon>dalbergioids sensu lato</taxon>
        <taxon>Dalbergieae</taxon>
        <taxon>Pterocarpus clade</taxon>
        <taxon>Arachis</taxon>
    </lineage>
</organism>
<dbReference type="AlphaFoldDB" id="A0A445CQZ6"/>
<sequence>MRKQSYYPICFDAFDDHSDWILENSSPFLTLEEMIFYYYKLFLILICEKYTNVDQLNLEDDQNKDGPSNNAMEYMNATQNQ</sequence>
<dbReference type="Proteomes" id="UP000289738">
    <property type="component" value="Chromosome A06"/>
</dbReference>
<evidence type="ECO:0000313" key="2">
    <source>
        <dbReference type="EMBL" id="RYR53324.1"/>
    </source>
</evidence>
<feature type="compositionally biased region" description="Polar residues" evidence="1">
    <location>
        <begin position="65"/>
        <end position="81"/>
    </location>
</feature>
<reference evidence="2 3" key="1">
    <citation type="submission" date="2019-01" db="EMBL/GenBank/DDBJ databases">
        <title>Sequencing of cultivated peanut Arachis hypogaea provides insights into genome evolution and oil improvement.</title>
        <authorList>
            <person name="Chen X."/>
        </authorList>
    </citation>
    <scope>NUCLEOTIDE SEQUENCE [LARGE SCALE GENOMIC DNA]</scope>
    <source>
        <strain evidence="3">cv. Fuhuasheng</strain>
        <tissue evidence="2">Leaves</tissue>
    </source>
</reference>
<evidence type="ECO:0000313" key="3">
    <source>
        <dbReference type="Proteomes" id="UP000289738"/>
    </source>
</evidence>
<feature type="region of interest" description="Disordered" evidence="1">
    <location>
        <begin position="58"/>
        <end position="81"/>
    </location>
</feature>
<proteinExistence type="predicted"/>
<accession>A0A445CQZ6</accession>
<comment type="caution">
    <text evidence="2">The sequence shown here is derived from an EMBL/GenBank/DDBJ whole genome shotgun (WGS) entry which is preliminary data.</text>
</comment>
<protein>
    <submittedName>
        <fullName evidence="2">Uncharacterized protein</fullName>
    </submittedName>
</protein>
<evidence type="ECO:0000256" key="1">
    <source>
        <dbReference type="SAM" id="MobiDB-lite"/>
    </source>
</evidence>
<dbReference type="EMBL" id="SDMP01000006">
    <property type="protein sequence ID" value="RYR53324.1"/>
    <property type="molecule type" value="Genomic_DNA"/>
</dbReference>
<gene>
    <name evidence="2" type="ORF">Ahy_A06g028366</name>
</gene>
<keyword evidence="3" id="KW-1185">Reference proteome</keyword>
<name>A0A445CQZ6_ARAHY</name>